<evidence type="ECO:0000313" key="1">
    <source>
        <dbReference type="EMBL" id="KUF84222.1"/>
    </source>
</evidence>
<name>A0A0W8CJG3_PHYNI</name>
<dbReference type="Proteomes" id="UP000052943">
    <property type="component" value="Unassembled WGS sequence"/>
</dbReference>
<accession>A0A0W8CJG3</accession>
<dbReference type="STRING" id="4790.A0A0W8CJG3"/>
<proteinExistence type="predicted"/>
<dbReference type="EMBL" id="LNFO01002961">
    <property type="protein sequence ID" value="KUF84222.1"/>
    <property type="molecule type" value="Genomic_DNA"/>
</dbReference>
<dbReference type="OrthoDB" id="128570at2759"/>
<comment type="caution">
    <text evidence="1">The sequence shown here is derived from an EMBL/GenBank/DDBJ whole genome shotgun (WGS) entry which is preliminary data.</text>
</comment>
<protein>
    <submittedName>
        <fullName evidence="1">Uncharacterized protein</fullName>
    </submittedName>
</protein>
<dbReference type="AlphaFoldDB" id="A0A0W8CJG3"/>
<sequence>MTKSSDLRWCAVILVHVYDVEVGVVASVLGVSKRSIQRWYGWFFNRGTVEGTGKKQKLSRWPRGVCTFVGKCAESHPCFYIDELRSAHKARFPTLRNTSETTICRALRFDMQLTRKILIKRAREAAPAEIAVHYNKLLLVYSGPE</sequence>
<evidence type="ECO:0000313" key="2">
    <source>
        <dbReference type="Proteomes" id="UP000052943"/>
    </source>
</evidence>
<gene>
    <name evidence="1" type="ORF">AM587_10003704</name>
</gene>
<reference evidence="1 2" key="1">
    <citation type="submission" date="2015-11" db="EMBL/GenBank/DDBJ databases">
        <title>Genomes and virulence difference between two physiological races of Phytophthora nicotianae.</title>
        <authorList>
            <person name="Liu H."/>
            <person name="Ma X."/>
            <person name="Yu H."/>
            <person name="Fang D."/>
            <person name="Li Y."/>
            <person name="Wang X."/>
            <person name="Wang W."/>
            <person name="Dong Y."/>
            <person name="Xiao B."/>
        </authorList>
    </citation>
    <scope>NUCLEOTIDE SEQUENCE [LARGE SCALE GENOMIC DNA]</scope>
    <source>
        <strain evidence="2">race 0</strain>
    </source>
</reference>
<organism evidence="1 2">
    <name type="scientific">Phytophthora nicotianae</name>
    <name type="common">Potato buckeye rot agent</name>
    <name type="synonym">Phytophthora parasitica</name>
    <dbReference type="NCBI Taxonomy" id="4792"/>
    <lineage>
        <taxon>Eukaryota</taxon>
        <taxon>Sar</taxon>
        <taxon>Stramenopiles</taxon>
        <taxon>Oomycota</taxon>
        <taxon>Peronosporomycetes</taxon>
        <taxon>Peronosporales</taxon>
        <taxon>Peronosporaceae</taxon>
        <taxon>Phytophthora</taxon>
    </lineage>
</organism>